<dbReference type="Proteomes" id="UP000326062">
    <property type="component" value="Unassembled WGS sequence"/>
</dbReference>
<evidence type="ECO:0000256" key="3">
    <source>
        <dbReference type="ARBA" id="ARBA00022448"/>
    </source>
</evidence>
<keyword evidence="3" id="KW-0813">Transport</keyword>
<comment type="subcellular location">
    <subcellularLocation>
        <location evidence="1">Secreted</location>
    </subcellularLocation>
</comment>
<organism evidence="7 8">
    <name type="scientific">Muntiacus reevesi</name>
    <name type="common">Reeves' muntjac</name>
    <name type="synonym">Cervus reevesi</name>
    <dbReference type="NCBI Taxonomy" id="9886"/>
    <lineage>
        <taxon>Eukaryota</taxon>
        <taxon>Metazoa</taxon>
        <taxon>Chordata</taxon>
        <taxon>Craniata</taxon>
        <taxon>Vertebrata</taxon>
        <taxon>Euteleostomi</taxon>
        <taxon>Mammalia</taxon>
        <taxon>Eutheria</taxon>
        <taxon>Laurasiatheria</taxon>
        <taxon>Artiodactyla</taxon>
        <taxon>Ruminantia</taxon>
        <taxon>Pecora</taxon>
        <taxon>Cervidae</taxon>
        <taxon>Muntiacinae</taxon>
        <taxon>Muntiacus</taxon>
    </lineage>
</organism>
<evidence type="ECO:0000256" key="2">
    <source>
        <dbReference type="ARBA" id="ARBA00006889"/>
    </source>
</evidence>
<evidence type="ECO:0000313" key="8">
    <source>
        <dbReference type="Proteomes" id="UP000326062"/>
    </source>
</evidence>
<evidence type="ECO:0000259" key="5">
    <source>
        <dbReference type="Pfam" id="PF00061"/>
    </source>
</evidence>
<dbReference type="GO" id="GO:0005549">
    <property type="term" value="F:odorant binding"/>
    <property type="evidence" value="ECO:0007669"/>
    <property type="project" value="TreeGrafter"/>
</dbReference>
<dbReference type="EMBL" id="VCEB01016571">
    <property type="protein sequence ID" value="KAB0337084.1"/>
    <property type="molecule type" value="Genomic_DNA"/>
</dbReference>
<feature type="non-terminal residue" evidence="7">
    <location>
        <position position="1"/>
    </location>
</feature>
<sequence>CAAQEAPAELDPTQITADWRSILTAADNKEKIEEGGPLRVYMRRLECTENCSSIAIKFYVKFQDACFPLNIVAERKGEVYRTGYMGANFFELIPMSDNALAIYSENFDGVTTTKVTHLLGTLLNLILSKLTFTWEDSDYKSHEAGLRKGCPLEN</sequence>
<reference evidence="7 8" key="1">
    <citation type="submission" date="2019-06" db="EMBL/GenBank/DDBJ databases">
        <title>Discovery of a novel chromosome fission-fusion reversal in muntjac.</title>
        <authorList>
            <person name="Mudd A.B."/>
            <person name="Bredeson J.V."/>
            <person name="Baum R."/>
            <person name="Hockemeyer D."/>
            <person name="Rokhsar D.S."/>
        </authorList>
    </citation>
    <scope>NUCLEOTIDE SEQUENCE [LARGE SCALE GENOMIC DNA]</scope>
    <source>
        <strain evidence="7">UCam_UCB_Mr</strain>
        <tissue evidence="7">Fibroblast cell line</tissue>
    </source>
</reference>
<dbReference type="SUPFAM" id="SSF50814">
    <property type="entry name" value="Lipocalins"/>
    <property type="match status" value="1"/>
</dbReference>
<dbReference type="InterPro" id="IPR002345">
    <property type="entry name" value="Lipocalin"/>
</dbReference>
<proteinExistence type="inferred from homology"/>
<dbReference type="EMBL" id="VCEB01016572">
    <property type="protein sequence ID" value="KAB0337083.1"/>
    <property type="molecule type" value="Genomic_DNA"/>
</dbReference>
<evidence type="ECO:0000256" key="1">
    <source>
        <dbReference type="ARBA" id="ARBA00004613"/>
    </source>
</evidence>
<keyword evidence="8" id="KW-1185">Reference proteome</keyword>
<comment type="similarity">
    <text evidence="2">Belongs to the calycin superfamily. Lipocalin family.</text>
</comment>
<feature type="domain" description="Lipocalin/cytosolic fatty-acid binding" evidence="5">
    <location>
        <begin position="19"/>
        <end position="120"/>
    </location>
</feature>
<dbReference type="GO" id="GO:0036094">
    <property type="term" value="F:small molecule binding"/>
    <property type="evidence" value="ECO:0007669"/>
    <property type="project" value="InterPro"/>
</dbReference>
<evidence type="ECO:0000313" key="6">
    <source>
        <dbReference type="EMBL" id="KAB0337083.1"/>
    </source>
</evidence>
<accession>A0A5N3UKF0</accession>
<dbReference type="PRINTS" id="PR01173">
    <property type="entry name" value="ODORANTBNDNG"/>
</dbReference>
<keyword evidence="4" id="KW-0964">Secreted</keyword>
<name>A0A5N3UKF0_MUNRE</name>
<dbReference type="GO" id="GO:0005615">
    <property type="term" value="C:extracellular space"/>
    <property type="evidence" value="ECO:0007669"/>
    <property type="project" value="TreeGrafter"/>
</dbReference>
<gene>
    <name evidence="7" type="ORF">FD755_025755</name>
    <name evidence="6" type="ORF">FD755_025756</name>
</gene>
<comment type="caution">
    <text evidence="7">The sequence shown here is derived from an EMBL/GenBank/DDBJ whole genome shotgun (WGS) entry which is preliminary data.</text>
</comment>
<dbReference type="InterPro" id="IPR012674">
    <property type="entry name" value="Calycin"/>
</dbReference>
<dbReference type="Gene3D" id="2.40.128.20">
    <property type="match status" value="1"/>
</dbReference>
<dbReference type="InterPro" id="IPR000566">
    <property type="entry name" value="Lipocln_cytosolic_FA-bd_dom"/>
</dbReference>
<dbReference type="InterPro" id="IPR002448">
    <property type="entry name" value="OBP-like"/>
</dbReference>
<evidence type="ECO:0000256" key="4">
    <source>
        <dbReference type="ARBA" id="ARBA00022525"/>
    </source>
</evidence>
<dbReference type="PANTHER" id="PTHR11430:SF89">
    <property type="entry name" value="ALLERGEN BOS D 2"/>
    <property type="match status" value="1"/>
</dbReference>
<protein>
    <recommendedName>
        <fullName evidence="5">Lipocalin/cytosolic fatty-acid binding domain-containing protein</fullName>
    </recommendedName>
</protein>
<dbReference type="PANTHER" id="PTHR11430">
    <property type="entry name" value="LIPOCALIN"/>
    <property type="match status" value="1"/>
</dbReference>
<dbReference type="Pfam" id="PF00061">
    <property type="entry name" value="Lipocalin"/>
    <property type="match status" value="1"/>
</dbReference>
<dbReference type="AlphaFoldDB" id="A0A5N3UKF0"/>
<evidence type="ECO:0000313" key="7">
    <source>
        <dbReference type="EMBL" id="KAB0337084.1"/>
    </source>
</evidence>